<dbReference type="Pfam" id="PF24366">
    <property type="entry name" value="DUF7522"/>
    <property type="match status" value="1"/>
</dbReference>
<keyword evidence="2" id="KW-1185">Reference proteome</keyword>
<reference evidence="1 2" key="1">
    <citation type="submission" date="2019-12" db="EMBL/GenBank/DDBJ databases">
        <title>Isolation and characterization of three novel carbon monoxide-oxidizing members of Halobacteria from salione crusts and soils.</title>
        <authorList>
            <person name="Myers M.R."/>
            <person name="King G.M."/>
        </authorList>
    </citation>
    <scope>NUCLEOTIDE SEQUENCE [LARGE SCALE GENOMIC DNA]</scope>
    <source>
        <strain evidence="1 2">PCN9</strain>
    </source>
</reference>
<dbReference type="AlphaFoldDB" id="A0A6B0SK41"/>
<name>A0A6B0SK41_9EURY</name>
<dbReference type="EMBL" id="WUUU01000189">
    <property type="protein sequence ID" value="MXR22035.1"/>
    <property type="molecule type" value="Genomic_DNA"/>
</dbReference>
<protein>
    <submittedName>
        <fullName evidence="1">Uncharacterized protein</fullName>
    </submittedName>
</protein>
<accession>A0A6B0SK41</accession>
<sequence length="130" mass="14676">MSSEADYVSEDLANELVSACRTTVGDRLRSVTYFDTVGEEQLYLRDDLEPGANIVGFADNERLGFRSKTIYDGSELGEYQFTIRVFEHGYLTRVIGDYHGTFVTTDRLPTDRFEDLASAVESVLEDHEST</sequence>
<dbReference type="RefSeq" id="WP_159527432.1">
    <property type="nucleotide sequence ID" value="NZ_WUUU01000189.1"/>
</dbReference>
<evidence type="ECO:0000313" key="1">
    <source>
        <dbReference type="EMBL" id="MXR22035.1"/>
    </source>
</evidence>
<organism evidence="1 2">
    <name type="scientific">Halobacterium bonnevillei</name>
    <dbReference type="NCBI Taxonomy" id="2692200"/>
    <lineage>
        <taxon>Archaea</taxon>
        <taxon>Methanobacteriati</taxon>
        <taxon>Methanobacteriota</taxon>
        <taxon>Stenosarchaea group</taxon>
        <taxon>Halobacteria</taxon>
        <taxon>Halobacteriales</taxon>
        <taxon>Halobacteriaceae</taxon>
        <taxon>Halobacterium</taxon>
    </lineage>
</organism>
<dbReference type="Proteomes" id="UP000471521">
    <property type="component" value="Unassembled WGS sequence"/>
</dbReference>
<dbReference type="InterPro" id="IPR055944">
    <property type="entry name" value="DUF7522"/>
</dbReference>
<comment type="caution">
    <text evidence="1">The sequence shown here is derived from an EMBL/GenBank/DDBJ whole genome shotgun (WGS) entry which is preliminary data.</text>
</comment>
<proteinExistence type="predicted"/>
<evidence type="ECO:0000313" key="2">
    <source>
        <dbReference type="Proteomes" id="UP000471521"/>
    </source>
</evidence>
<dbReference type="OrthoDB" id="256252at2157"/>
<gene>
    <name evidence="1" type="ORF">GRX66_16060</name>
</gene>